<keyword evidence="4" id="KW-1185">Reference proteome</keyword>
<protein>
    <recommendedName>
        <fullName evidence="2">Phosphodiester glycosidase domain-containing protein</fullName>
    </recommendedName>
</protein>
<evidence type="ECO:0000313" key="3">
    <source>
        <dbReference type="EMBL" id="CRL12576.1"/>
    </source>
</evidence>
<dbReference type="Proteomes" id="UP000043764">
    <property type="component" value="Unassembled WGS sequence"/>
</dbReference>
<evidence type="ECO:0000259" key="2">
    <source>
        <dbReference type="Pfam" id="PF09992"/>
    </source>
</evidence>
<dbReference type="Pfam" id="PF09992">
    <property type="entry name" value="NAGPA"/>
    <property type="match status" value="1"/>
</dbReference>
<proteinExistence type="predicted"/>
<accession>A0A0H5D643</accession>
<feature type="domain" description="Phosphodiester glycosidase" evidence="2">
    <location>
        <begin position="74"/>
        <end position="218"/>
    </location>
</feature>
<dbReference type="RefSeq" id="WP_243445133.1">
    <property type="nucleotide sequence ID" value="NZ_CVRL01000041.1"/>
</dbReference>
<evidence type="ECO:0000256" key="1">
    <source>
        <dbReference type="SAM" id="SignalP"/>
    </source>
</evidence>
<keyword evidence="1" id="KW-0732">Signal</keyword>
<dbReference type="EMBL" id="CVRL01000041">
    <property type="protein sequence ID" value="CRL12576.1"/>
    <property type="molecule type" value="Genomic_DNA"/>
</dbReference>
<reference evidence="4" key="1">
    <citation type="submission" date="2015-05" db="EMBL/GenBank/DDBJ databases">
        <authorList>
            <person name="Rodrigo-Torres Lidia"/>
            <person name="Arahal R.David."/>
        </authorList>
    </citation>
    <scope>NUCLEOTIDE SEQUENCE [LARGE SCALE GENOMIC DNA]</scope>
    <source>
        <strain evidence="4">CECT 7321</strain>
    </source>
</reference>
<gene>
    <name evidence="3" type="ORF">NIT7321_03454</name>
</gene>
<sequence>MIARAVAVVLALWAAPVAAVDCRDIAYDGNRYTICEVDAAQDKLQLFLRDGDGQIYGHFSTLEDDLNNRGKVLSFATNAGMYHRDRSPVGLYRDGDTEEMRLVTNPGPGNFGLLPNGVFCIGDTRTDVIETLTFEATQPDCRYATQSGPMLVIDGELHPRFLPDSTSYFIRNGVGTSADGQRVVFAISRNAVNFHQFGRLFRDELSLPNALYFDGNISRLHAPQINRSDAGFMMGPIVGVVEPATDNPDADDATN</sequence>
<feature type="signal peptide" evidence="1">
    <location>
        <begin position="1"/>
        <end position="19"/>
    </location>
</feature>
<feature type="chain" id="PRO_5005217329" description="Phosphodiester glycosidase domain-containing protein" evidence="1">
    <location>
        <begin position="20"/>
        <end position="255"/>
    </location>
</feature>
<organism evidence="3 4">
    <name type="scientific">Phaeobacter italicus</name>
    <dbReference type="NCBI Taxonomy" id="481446"/>
    <lineage>
        <taxon>Bacteria</taxon>
        <taxon>Pseudomonadati</taxon>
        <taxon>Pseudomonadota</taxon>
        <taxon>Alphaproteobacteria</taxon>
        <taxon>Rhodobacterales</taxon>
        <taxon>Roseobacteraceae</taxon>
        <taxon>Phaeobacter</taxon>
    </lineage>
</organism>
<dbReference type="InterPro" id="IPR018711">
    <property type="entry name" value="NAGPA"/>
</dbReference>
<evidence type="ECO:0000313" key="4">
    <source>
        <dbReference type="Proteomes" id="UP000043764"/>
    </source>
</evidence>
<name>A0A0H5D643_9RHOB</name>
<dbReference type="STRING" id="481446.NIT7645_03384"/>
<dbReference type="AlphaFoldDB" id="A0A0H5D643"/>